<dbReference type="PANTHER" id="PTHR15136:SF5">
    <property type="entry name" value="STROMAL INTERACTION MOLECULE HOMOLOG"/>
    <property type="match status" value="1"/>
</dbReference>
<dbReference type="InterPro" id="IPR057835">
    <property type="entry name" value="EF-hand_STIM1/2"/>
</dbReference>
<evidence type="ECO:0000256" key="11">
    <source>
        <dbReference type="ARBA" id="ARBA00023136"/>
    </source>
</evidence>
<evidence type="ECO:0000256" key="9">
    <source>
        <dbReference type="ARBA" id="ARBA00023054"/>
    </source>
</evidence>
<keyword evidence="9 12" id="KW-0175">Coiled coil</keyword>
<accession>A0A0K2U9B2</accession>
<dbReference type="GO" id="GO:0002115">
    <property type="term" value="P:store-operated calcium entry"/>
    <property type="evidence" value="ECO:0007669"/>
    <property type="project" value="TreeGrafter"/>
</dbReference>
<evidence type="ECO:0000256" key="1">
    <source>
        <dbReference type="ARBA" id="ARBA00004479"/>
    </source>
</evidence>
<evidence type="ECO:0000256" key="4">
    <source>
        <dbReference type="ARBA" id="ARBA00022692"/>
    </source>
</evidence>
<evidence type="ECO:0000256" key="10">
    <source>
        <dbReference type="ARBA" id="ARBA00023065"/>
    </source>
</evidence>
<evidence type="ECO:0000256" key="14">
    <source>
        <dbReference type="SAM" id="Phobius"/>
    </source>
</evidence>
<keyword evidence="5" id="KW-0479">Metal-binding</keyword>
<dbReference type="GO" id="GO:0005886">
    <property type="term" value="C:plasma membrane"/>
    <property type="evidence" value="ECO:0007669"/>
    <property type="project" value="TreeGrafter"/>
</dbReference>
<evidence type="ECO:0000313" key="17">
    <source>
        <dbReference type="EMBL" id="CDW34814.1"/>
    </source>
</evidence>
<keyword evidence="4 14" id="KW-0812">Transmembrane</keyword>
<keyword evidence="6 15" id="KW-0732">Signal</keyword>
<keyword evidence="3" id="KW-0109">Calcium transport</keyword>
<evidence type="ECO:0000256" key="6">
    <source>
        <dbReference type="ARBA" id="ARBA00022729"/>
    </source>
</evidence>
<dbReference type="InterPro" id="IPR032393">
    <property type="entry name" value="SOAR_STIM1/2"/>
</dbReference>
<dbReference type="OrthoDB" id="9986177at2759"/>
<dbReference type="GO" id="GO:0005509">
    <property type="term" value="F:calcium ion binding"/>
    <property type="evidence" value="ECO:0007669"/>
    <property type="project" value="TreeGrafter"/>
</dbReference>
<feature type="region of interest" description="Disordered" evidence="13">
    <location>
        <begin position="461"/>
        <end position="570"/>
    </location>
</feature>
<dbReference type="GO" id="GO:0051049">
    <property type="term" value="P:regulation of transport"/>
    <property type="evidence" value="ECO:0007669"/>
    <property type="project" value="UniProtKB-ARBA"/>
</dbReference>
<sequence>MPSITSVFLLLSCLFIVTWVSGGDLDKQFRTLLASTEDKEGLESIRMLHSHLDDDKDGSIEPAETGEFIRGGELRGEDYIKRQKLFHRSDVEITVLDLWQTWTTSTVHNWTVDQTIEWLLTSVDLPQYKTTFEYHSVNGSRIPQIAVNSSYLTKVLKITNPIHKSKLSLKAMDVVLFGPPKEPSSFFKDVIFTIIILLAGTGLFYAYHKNKKSQDQLKKMMEDMDKLGVAERDLLDLQSKLQQKDKVIKNIRSVSKELNQVSLETEEIKRMREEIEDLRNQLYAAETELEDKCWSAPPTLQLWLQISYEIESMGFSAKKKEAEKQLELAKDMCEKLKKKRSSFVGAFVSTHGHSINDIDKMILEARAGLLEVTKDLQERTSRWKQIEMLCGVSIVSNPGLNVIQKQVRTIGGRGRLTMNSRMSSRMSEEFLDDSDTHSVAPSMSSLASIRTPAVLPRTTFIRPPLSRESSKESATSSSVSGGSSDEKEMENFVKSSSSSSKELGEVIPEEITTEPRLVQLSSIDSGIEKTPSIEDTTLPSSQQLIPQQLLSTSPSLVETSKKNKERYPLM</sequence>
<proteinExistence type="predicted"/>
<feature type="chain" id="PRO_5013456376" description="SAM domain-containing protein" evidence="15">
    <location>
        <begin position="23"/>
        <end position="570"/>
    </location>
</feature>
<name>A0A0K2U9B2_LEPSM</name>
<dbReference type="CDD" id="cd11722">
    <property type="entry name" value="SOAR"/>
    <property type="match status" value="1"/>
</dbReference>
<feature type="domain" description="SAM" evidence="16">
    <location>
        <begin position="110"/>
        <end position="167"/>
    </location>
</feature>
<dbReference type="Gene3D" id="1.10.150.50">
    <property type="entry name" value="Transcription Factor, Ets-1"/>
    <property type="match status" value="1"/>
</dbReference>
<dbReference type="PANTHER" id="PTHR15136">
    <property type="entry name" value="STROMAL INTERACTION MOLECULE HOMOLOG"/>
    <property type="match status" value="1"/>
</dbReference>
<feature type="compositionally biased region" description="Low complexity" evidence="13">
    <location>
        <begin position="472"/>
        <end position="483"/>
    </location>
</feature>
<feature type="transmembrane region" description="Helical" evidence="14">
    <location>
        <begin position="190"/>
        <end position="208"/>
    </location>
</feature>
<dbReference type="InterPro" id="IPR001660">
    <property type="entry name" value="SAM"/>
</dbReference>
<dbReference type="Gene3D" id="1.10.238.180">
    <property type="match status" value="1"/>
</dbReference>
<evidence type="ECO:0000256" key="3">
    <source>
        <dbReference type="ARBA" id="ARBA00022568"/>
    </source>
</evidence>
<dbReference type="InterPro" id="IPR037608">
    <property type="entry name" value="STIM1/2"/>
</dbReference>
<dbReference type="Pfam" id="PF25578">
    <property type="entry name" value="EF-hand_STIM1"/>
    <property type="match status" value="1"/>
</dbReference>
<dbReference type="EMBL" id="HACA01017453">
    <property type="protein sequence ID" value="CDW34814.1"/>
    <property type="molecule type" value="Transcribed_RNA"/>
</dbReference>
<evidence type="ECO:0000256" key="15">
    <source>
        <dbReference type="SAM" id="SignalP"/>
    </source>
</evidence>
<evidence type="ECO:0000256" key="5">
    <source>
        <dbReference type="ARBA" id="ARBA00022723"/>
    </source>
</evidence>
<comment type="subcellular location">
    <subcellularLocation>
        <location evidence="1">Membrane</location>
        <topology evidence="1">Single-pass type I membrane protein</topology>
    </subcellularLocation>
</comment>
<protein>
    <recommendedName>
        <fullName evidence="16">SAM domain-containing protein</fullName>
    </recommendedName>
</protein>
<dbReference type="GO" id="GO:0005246">
    <property type="term" value="F:calcium channel regulator activity"/>
    <property type="evidence" value="ECO:0007669"/>
    <property type="project" value="InterPro"/>
</dbReference>
<feature type="coiled-coil region" evidence="12">
    <location>
        <begin position="254"/>
        <end position="292"/>
    </location>
</feature>
<keyword evidence="2" id="KW-0813">Transport</keyword>
<keyword evidence="10" id="KW-0406">Ion transport</keyword>
<feature type="compositionally biased region" description="Low complexity" evidence="13">
    <location>
        <begin position="537"/>
        <end position="556"/>
    </location>
</feature>
<reference evidence="17" key="1">
    <citation type="submission" date="2014-05" db="EMBL/GenBank/DDBJ databases">
        <authorList>
            <person name="Chronopoulou M."/>
        </authorList>
    </citation>
    <scope>NUCLEOTIDE SEQUENCE</scope>
    <source>
        <tissue evidence="17">Whole organism</tissue>
    </source>
</reference>
<dbReference type="AlphaFoldDB" id="A0A0K2U9B2"/>
<dbReference type="GO" id="GO:0006874">
    <property type="term" value="P:intracellular calcium ion homeostasis"/>
    <property type="evidence" value="ECO:0007669"/>
    <property type="project" value="TreeGrafter"/>
</dbReference>
<feature type="compositionally biased region" description="Basic and acidic residues" evidence="13">
    <location>
        <begin position="559"/>
        <end position="570"/>
    </location>
</feature>
<evidence type="ECO:0000256" key="8">
    <source>
        <dbReference type="ARBA" id="ARBA00022989"/>
    </source>
</evidence>
<dbReference type="FunFam" id="1.10.150.50:FF:000009">
    <property type="entry name" value="Stromal interaction molecule 1"/>
    <property type="match status" value="1"/>
</dbReference>
<keyword evidence="7" id="KW-0106">Calcium</keyword>
<keyword evidence="8 14" id="KW-1133">Transmembrane helix</keyword>
<evidence type="ECO:0000256" key="12">
    <source>
        <dbReference type="SAM" id="Coils"/>
    </source>
</evidence>
<dbReference type="Pfam" id="PF16533">
    <property type="entry name" value="SOAR"/>
    <property type="match status" value="1"/>
</dbReference>
<keyword evidence="11 14" id="KW-0472">Membrane</keyword>
<feature type="signal peptide" evidence="15">
    <location>
        <begin position="1"/>
        <end position="22"/>
    </location>
</feature>
<dbReference type="Gene3D" id="1.20.5.340">
    <property type="match status" value="1"/>
</dbReference>
<dbReference type="FunFam" id="1.10.287.3550:FF:000002">
    <property type="entry name" value="Stromal interaction molecule homolog"/>
    <property type="match status" value="1"/>
</dbReference>
<dbReference type="GO" id="GO:0005783">
    <property type="term" value="C:endoplasmic reticulum"/>
    <property type="evidence" value="ECO:0007669"/>
    <property type="project" value="TreeGrafter"/>
</dbReference>
<dbReference type="Gene3D" id="1.10.287.3550">
    <property type="match status" value="1"/>
</dbReference>
<dbReference type="EMBL" id="HACA01017454">
    <property type="protein sequence ID" value="CDW34815.1"/>
    <property type="molecule type" value="Transcribed_RNA"/>
</dbReference>
<evidence type="ECO:0000256" key="7">
    <source>
        <dbReference type="ARBA" id="ARBA00022837"/>
    </source>
</evidence>
<evidence type="ECO:0000256" key="2">
    <source>
        <dbReference type="ARBA" id="ARBA00022448"/>
    </source>
</evidence>
<dbReference type="InterPro" id="IPR013761">
    <property type="entry name" value="SAM/pointed_sf"/>
</dbReference>
<feature type="region of interest" description="Disordered" evidence="13">
    <location>
        <begin position="423"/>
        <end position="444"/>
    </location>
</feature>
<dbReference type="SUPFAM" id="SSF47769">
    <property type="entry name" value="SAM/Pointed domain"/>
    <property type="match status" value="1"/>
</dbReference>
<organism evidence="17">
    <name type="scientific">Lepeophtheirus salmonis</name>
    <name type="common">Salmon louse</name>
    <name type="synonym">Caligus salmonis</name>
    <dbReference type="NCBI Taxonomy" id="72036"/>
    <lineage>
        <taxon>Eukaryota</taxon>
        <taxon>Metazoa</taxon>
        <taxon>Ecdysozoa</taxon>
        <taxon>Arthropoda</taxon>
        <taxon>Crustacea</taxon>
        <taxon>Multicrustacea</taxon>
        <taxon>Hexanauplia</taxon>
        <taxon>Copepoda</taxon>
        <taxon>Siphonostomatoida</taxon>
        <taxon>Caligidae</taxon>
        <taxon>Lepeophtheirus</taxon>
    </lineage>
</organism>
<evidence type="ECO:0000259" key="16">
    <source>
        <dbReference type="PROSITE" id="PS50105"/>
    </source>
</evidence>
<dbReference type="Pfam" id="PF07647">
    <property type="entry name" value="SAM_2"/>
    <property type="match status" value="1"/>
</dbReference>
<evidence type="ECO:0000256" key="13">
    <source>
        <dbReference type="SAM" id="MobiDB-lite"/>
    </source>
</evidence>
<dbReference type="PROSITE" id="PS50105">
    <property type="entry name" value="SAM_DOMAIN"/>
    <property type="match status" value="1"/>
</dbReference>